<keyword evidence="3" id="KW-1185">Reference proteome</keyword>
<dbReference type="EMBL" id="JASSZA010000001">
    <property type="protein sequence ID" value="KAK2121034.1"/>
    <property type="molecule type" value="Genomic_DNA"/>
</dbReference>
<sequence length="160" mass="17174">MVSPLACKDKSLRVQRSRRGCWLGPEEPGRQVTHYPGRKVSTVPSSPVPRAKTSQTLLEGSQVPVPEASWCWKCLSAAAWEDTEHQDGGLVEVHTPVTWPKAPRTQIQAAQTSPGGQVPSLSISCPSPSPPSHQAHLVSFSGFSSIQVLLPMSPLGYSLA</sequence>
<evidence type="ECO:0000256" key="1">
    <source>
        <dbReference type="SAM" id="MobiDB-lite"/>
    </source>
</evidence>
<gene>
    <name evidence="2" type="ORF">P7K49_002420</name>
</gene>
<feature type="region of interest" description="Disordered" evidence="1">
    <location>
        <begin position="24"/>
        <end position="60"/>
    </location>
</feature>
<dbReference type="Proteomes" id="UP001266305">
    <property type="component" value="Unassembled WGS sequence"/>
</dbReference>
<proteinExistence type="predicted"/>
<accession>A0ABQ9WHA8</accession>
<feature type="compositionally biased region" description="Polar residues" evidence="1">
    <location>
        <begin position="106"/>
        <end position="115"/>
    </location>
</feature>
<name>A0ABQ9WHA8_SAGOE</name>
<reference evidence="2 3" key="1">
    <citation type="submission" date="2023-05" db="EMBL/GenBank/DDBJ databases">
        <title>B98-5 Cell Line De Novo Hybrid Assembly: An Optical Mapping Approach.</title>
        <authorList>
            <person name="Kananen K."/>
            <person name="Auerbach J.A."/>
            <person name="Kautto E."/>
            <person name="Blachly J.S."/>
        </authorList>
    </citation>
    <scope>NUCLEOTIDE SEQUENCE [LARGE SCALE GENOMIC DNA]</scope>
    <source>
        <strain evidence="2">B95-8</strain>
        <tissue evidence="2">Cell line</tissue>
    </source>
</reference>
<evidence type="ECO:0000313" key="3">
    <source>
        <dbReference type="Proteomes" id="UP001266305"/>
    </source>
</evidence>
<comment type="caution">
    <text evidence="2">The sequence shown here is derived from an EMBL/GenBank/DDBJ whole genome shotgun (WGS) entry which is preliminary data.</text>
</comment>
<feature type="region of interest" description="Disordered" evidence="1">
    <location>
        <begin position="106"/>
        <end position="129"/>
    </location>
</feature>
<protein>
    <submittedName>
        <fullName evidence="2">Uncharacterized protein</fullName>
    </submittedName>
</protein>
<organism evidence="2 3">
    <name type="scientific">Saguinus oedipus</name>
    <name type="common">Cotton-top tamarin</name>
    <name type="synonym">Oedipomidas oedipus</name>
    <dbReference type="NCBI Taxonomy" id="9490"/>
    <lineage>
        <taxon>Eukaryota</taxon>
        <taxon>Metazoa</taxon>
        <taxon>Chordata</taxon>
        <taxon>Craniata</taxon>
        <taxon>Vertebrata</taxon>
        <taxon>Euteleostomi</taxon>
        <taxon>Mammalia</taxon>
        <taxon>Eutheria</taxon>
        <taxon>Euarchontoglires</taxon>
        <taxon>Primates</taxon>
        <taxon>Haplorrhini</taxon>
        <taxon>Platyrrhini</taxon>
        <taxon>Cebidae</taxon>
        <taxon>Callitrichinae</taxon>
        <taxon>Saguinus</taxon>
    </lineage>
</organism>
<evidence type="ECO:0000313" key="2">
    <source>
        <dbReference type="EMBL" id="KAK2121034.1"/>
    </source>
</evidence>